<keyword evidence="3 9" id="KW-0812">Transmembrane</keyword>
<gene>
    <name evidence="11" type="ORF">OSTQU699_LOCUS4308</name>
</gene>
<feature type="transmembrane region" description="Helical" evidence="9">
    <location>
        <begin position="399"/>
        <end position="420"/>
    </location>
</feature>
<dbReference type="PANTHER" id="PTHR11662">
    <property type="entry name" value="SOLUTE CARRIER FAMILY 17"/>
    <property type="match status" value="1"/>
</dbReference>
<dbReference type="CDD" id="cd17380">
    <property type="entry name" value="MFS_SLC17A9_like"/>
    <property type="match status" value="1"/>
</dbReference>
<feature type="transmembrane region" description="Helical" evidence="9">
    <location>
        <begin position="203"/>
        <end position="224"/>
    </location>
</feature>
<comment type="caution">
    <text evidence="11">The sequence shown here is derived from an EMBL/GenBank/DDBJ whole genome shotgun (WGS) entry which is preliminary data.</text>
</comment>
<dbReference type="SUPFAM" id="SSF103473">
    <property type="entry name" value="MFS general substrate transporter"/>
    <property type="match status" value="1"/>
</dbReference>
<evidence type="ECO:0000313" key="11">
    <source>
        <dbReference type="EMBL" id="CAD7698949.1"/>
    </source>
</evidence>
<dbReference type="InterPro" id="IPR036259">
    <property type="entry name" value="MFS_trans_sf"/>
</dbReference>
<evidence type="ECO:0000256" key="2">
    <source>
        <dbReference type="ARBA" id="ARBA00022448"/>
    </source>
</evidence>
<dbReference type="Pfam" id="PF07690">
    <property type="entry name" value="MFS_1"/>
    <property type="match status" value="1"/>
</dbReference>
<feature type="transmembrane region" description="Helical" evidence="9">
    <location>
        <begin position="266"/>
        <end position="287"/>
    </location>
</feature>
<keyword evidence="2" id="KW-0813">Transport</keyword>
<dbReference type="Gene3D" id="1.20.1250.20">
    <property type="entry name" value="MFS general substrate transporter like domains"/>
    <property type="match status" value="2"/>
</dbReference>
<dbReference type="GO" id="GO:0016020">
    <property type="term" value="C:membrane"/>
    <property type="evidence" value="ECO:0007669"/>
    <property type="project" value="UniProtKB-SubCell"/>
</dbReference>
<evidence type="ECO:0000256" key="1">
    <source>
        <dbReference type="ARBA" id="ARBA00004141"/>
    </source>
</evidence>
<dbReference type="InterPro" id="IPR011701">
    <property type="entry name" value="MFS"/>
</dbReference>
<proteinExistence type="inferred from homology"/>
<dbReference type="FunFam" id="1.20.1250.20:FF:000003">
    <property type="entry name" value="Solute carrier family 17 member 3"/>
    <property type="match status" value="1"/>
</dbReference>
<keyword evidence="5 9" id="KW-1133">Transmembrane helix</keyword>
<evidence type="ECO:0000259" key="10">
    <source>
        <dbReference type="PROSITE" id="PS50850"/>
    </source>
</evidence>
<dbReference type="OrthoDB" id="2250022at2759"/>
<feature type="compositionally biased region" description="Polar residues" evidence="8">
    <location>
        <begin position="56"/>
        <end position="69"/>
    </location>
</feature>
<feature type="transmembrane region" description="Helical" evidence="9">
    <location>
        <begin position="522"/>
        <end position="544"/>
    </location>
</feature>
<feature type="transmembrane region" description="Helical" evidence="9">
    <location>
        <begin position="432"/>
        <end position="453"/>
    </location>
</feature>
<dbReference type="InterPro" id="IPR050382">
    <property type="entry name" value="MFS_Na/Anion_cotransporter"/>
</dbReference>
<evidence type="ECO:0000256" key="9">
    <source>
        <dbReference type="SAM" id="Phobius"/>
    </source>
</evidence>
<protein>
    <recommendedName>
        <fullName evidence="10">Major facilitator superfamily (MFS) profile domain-containing protein</fullName>
    </recommendedName>
</protein>
<dbReference type="InterPro" id="IPR044777">
    <property type="entry name" value="SLC17A9-like"/>
</dbReference>
<feature type="domain" description="Major facilitator superfamily (MFS) profile" evidence="10">
    <location>
        <begin position="110"/>
        <end position="548"/>
    </location>
</feature>
<evidence type="ECO:0000256" key="5">
    <source>
        <dbReference type="ARBA" id="ARBA00022989"/>
    </source>
</evidence>
<evidence type="ECO:0000313" key="12">
    <source>
        <dbReference type="Proteomes" id="UP000708148"/>
    </source>
</evidence>
<evidence type="ECO:0000256" key="6">
    <source>
        <dbReference type="ARBA" id="ARBA00023136"/>
    </source>
</evidence>
<feature type="region of interest" description="Disordered" evidence="8">
    <location>
        <begin position="49"/>
        <end position="74"/>
    </location>
</feature>
<evidence type="ECO:0000256" key="4">
    <source>
        <dbReference type="ARBA" id="ARBA00022847"/>
    </source>
</evidence>
<name>A0A8S1IV68_9CHLO</name>
<dbReference type="GO" id="GO:0015293">
    <property type="term" value="F:symporter activity"/>
    <property type="evidence" value="ECO:0007669"/>
    <property type="project" value="UniProtKB-KW"/>
</dbReference>
<feature type="region of interest" description="Disordered" evidence="8">
    <location>
        <begin position="294"/>
        <end position="319"/>
    </location>
</feature>
<evidence type="ECO:0000256" key="8">
    <source>
        <dbReference type="SAM" id="MobiDB-lite"/>
    </source>
</evidence>
<feature type="transmembrane region" description="Helical" evidence="9">
    <location>
        <begin position="106"/>
        <end position="123"/>
    </location>
</feature>
<feature type="region of interest" description="Disordered" evidence="8">
    <location>
        <begin position="13"/>
        <end position="37"/>
    </location>
</feature>
<dbReference type="PROSITE" id="PS50850">
    <property type="entry name" value="MFS"/>
    <property type="match status" value="1"/>
</dbReference>
<dbReference type="AlphaFoldDB" id="A0A8S1IV68"/>
<reference evidence="11" key="1">
    <citation type="submission" date="2020-12" db="EMBL/GenBank/DDBJ databases">
        <authorList>
            <person name="Iha C."/>
        </authorList>
    </citation>
    <scope>NUCLEOTIDE SEQUENCE</scope>
</reference>
<feature type="transmembrane region" description="Helical" evidence="9">
    <location>
        <begin position="148"/>
        <end position="168"/>
    </location>
</feature>
<evidence type="ECO:0000256" key="7">
    <source>
        <dbReference type="ARBA" id="ARBA00024362"/>
    </source>
</evidence>
<feature type="transmembrane region" description="Helical" evidence="9">
    <location>
        <begin position="492"/>
        <end position="516"/>
    </location>
</feature>
<dbReference type="GO" id="GO:0005315">
    <property type="term" value="F:phosphate transmembrane transporter activity"/>
    <property type="evidence" value="ECO:0007669"/>
    <property type="project" value="UniProtKB-ARBA"/>
</dbReference>
<dbReference type="EMBL" id="CAJHUC010000927">
    <property type="protein sequence ID" value="CAD7698949.1"/>
    <property type="molecule type" value="Genomic_DNA"/>
</dbReference>
<dbReference type="InterPro" id="IPR020846">
    <property type="entry name" value="MFS_dom"/>
</dbReference>
<comment type="subcellular location">
    <subcellularLocation>
        <location evidence="1">Membrane</location>
        <topology evidence="1">Multi-pass membrane protein</topology>
    </subcellularLocation>
</comment>
<feature type="transmembrane region" description="Helical" evidence="9">
    <location>
        <begin position="459"/>
        <end position="480"/>
    </location>
</feature>
<organism evidence="11 12">
    <name type="scientific">Ostreobium quekettii</name>
    <dbReference type="NCBI Taxonomy" id="121088"/>
    <lineage>
        <taxon>Eukaryota</taxon>
        <taxon>Viridiplantae</taxon>
        <taxon>Chlorophyta</taxon>
        <taxon>core chlorophytes</taxon>
        <taxon>Ulvophyceae</taxon>
        <taxon>TCBD clade</taxon>
        <taxon>Bryopsidales</taxon>
        <taxon>Ostreobineae</taxon>
        <taxon>Ostreobiaceae</taxon>
        <taxon>Ostreobium</taxon>
    </lineage>
</organism>
<feature type="transmembrane region" description="Helical" evidence="9">
    <location>
        <begin position="236"/>
        <end position="260"/>
    </location>
</feature>
<feature type="transmembrane region" description="Helical" evidence="9">
    <location>
        <begin position="357"/>
        <end position="379"/>
    </location>
</feature>
<keyword evidence="6 9" id="KW-0472">Membrane</keyword>
<accession>A0A8S1IV68</accession>
<dbReference type="PANTHER" id="PTHR11662:SF446">
    <property type="entry name" value="SODIUM-DEPENDENT PHOSPHATE TRANSPORT PROTEIN 1, CHLOROPLASTIC"/>
    <property type="match status" value="1"/>
</dbReference>
<dbReference type="Proteomes" id="UP000708148">
    <property type="component" value="Unassembled WGS sequence"/>
</dbReference>
<evidence type="ECO:0000256" key="3">
    <source>
        <dbReference type="ARBA" id="ARBA00022692"/>
    </source>
</evidence>
<keyword evidence="12" id="KW-1185">Reference proteome</keyword>
<sequence>MMAANRMSVLQRLQGRGPGSRPAIFSQGIGGQLSRPAGERRSIALCQLDSEGDRMASSTSSFSQVPPTTSEDDELNQIEDDTAGLLQSPLQGQPRDTQSPWWKPPAWAWIMAMCTASVVISYADRTNVSTAIIPMAKEFDWSKEEQGFILSVFFVGYAITQVIGGSLSDKAGGKGVLAGGITIWSLCTFLTPEAARAGWPVLIANRIVLGLGEGVAFPAIHSIISNNVPFSFQSSAASIATSASYAGTVLAFFVSPLIIGAWDWPWVFYLFGGLALFWIPFWLPMAVSSQTPQSRKAFPKDANGDDTEGTMSWNGPDEDRGSGGIITEIRPLASPQGARASWISEARELLPLMATKPVLAICIAQYTQSWGMYTLINWLPRYFHDVFEIEVKDVGMYTLGPYIVQFLVGMVAGPMADRLLARGWHVVTVRRVFQSVGMLGPAVCLLLATQPSVASSVDFVTTVITLGLGLSAFSLAGVSVSHLDVAPKHAGAIFGIGNTAATVAGFVGVWAVGGILEQTHSWSLVFAVATAHYAVGVAFWNVWVRGEPLPQDRT</sequence>
<keyword evidence="4" id="KW-0769">Symport</keyword>
<comment type="similarity">
    <text evidence="7">Belongs to the major facilitator superfamily. Sodium/anion cotransporter (TC 2.A.1.14) family.</text>
</comment>
<feature type="transmembrane region" description="Helical" evidence="9">
    <location>
        <begin position="175"/>
        <end position="191"/>
    </location>
</feature>